<feature type="transmembrane region" description="Helical" evidence="1">
    <location>
        <begin position="9"/>
        <end position="26"/>
    </location>
</feature>
<gene>
    <name evidence="2" type="ORF">EV186_102438</name>
</gene>
<evidence type="ECO:0000256" key="1">
    <source>
        <dbReference type="SAM" id="Phobius"/>
    </source>
</evidence>
<accession>A0A4R6SGA9</accession>
<proteinExistence type="predicted"/>
<organism evidence="2 3">
    <name type="scientific">Labedaea rhizosphaerae</name>
    <dbReference type="NCBI Taxonomy" id="598644"/>
    <lineage>
        <taxon>Bacteria</taxon>
        <taxon>Bacillati</taxon>
        <taxon>Actinomycetota</taxon>
        <taxon>Actinomycetes</taxon>
        <taxon>Pseudonocardiales</taxon>
        <taxon>Pseudonocardiaceae</taxon>
        <taxon>Labedaea</taxon>
    </lineage>
</organism>
<keyword evidence="1" id="KW-1133">Transmembrane helix</keyword>
<evidence type="ECO:0000313" key="2">
    <source>
        <dbReference type="EMBL" id="TDQ00577.1"/>
    </source>
</evidence>
<protein>
    <submittedName>
        <fullName evidence="2">Uncharacterized protein</fullName>
    </submittedName>
</protein>
<sequence>MLSWFKESATLLIALAVVAVTGWLLIDHYLAIQQFQVDAALIGNHALYAAKQQAYQQFLSDQQNVVNIAIGILGVVLGYYFGRVPAELRAKKAEDVAQSTADAAAGAVDESKAAGAKLADVKATLGAISGRPGGAGLLGAGQDRAKIEIDALLRRLG</sequence>
<dbReference type="AlphaFoldDB" id="A0A4R6SGA9"/>
<keyword evidence="1" id="KW-0472">Membrane</keyword>
<keyword evidence="3" id="KW-1185">Reference proteome</keyword>
<reference evidence="2 3" key="1">
    <citation type="submission" date="2019-03" db="EMBL/GenBank/DDBJ databases">
        <title>Genomic Encyclopedia of Type Strains, Phase IV (KMG-IV): sequencing the most valuable type-strain genomes for metagenomic binning, comparative biology and taxonomic classification.</title>
        <authorList>
            <person name="Goeker M."/>
        </authorList>
    </citation>
    <scope>NUCLEOTIDE SEQUENCE [LARGE SCALE GENOMIC DNA]</scope>
    <source>
        <strain evidence="2 3">DSM 45361</strain>
    </source>
</reference>
<name>A0A4R6SGA9_LABRH</name>
<comment type="caution">
    <text evidence="2">The sequence shown here is derived from an EMBL/GenBank/DDBJ whole genome shotgun (WGS) entry which is preliminary data.</text>
</comment>
<dbReference type="Proteomes" id="UP000295444">
    <property type="component" value="Unassembled WGS sequence"/>
</dbReference>
<dbReference type="EMBL" id="SNXZ01000002">
    <property type="protein sequence ID" value="TDQ00577.1"/>
    <property type="molecule type" value="Genomic_DNA"/>
</dbReference>
<evidence type="ECO:0000313" key="3">
    <source>
        <dbReference type="Proteomes" id="UP000295444"/>
    </source>
</evidence>
<keyword evidence="1" id="KW-0812">Transmembrane</keyword>
<feature type="transmembrane region" description="Helical" evidence="1">
    <location>
        <begin position="65"/>
        <end position="82"/>
    </location>
</feature>